<dbReference type="OrthoDB" id="118951at2759"/>
<proteinExistence type="predicted"/>
<evidence type="ECO:0000313" key="4">
    <source>
        <dbReference type="Proteomes" id="UP000183832"/>
    </source>
</evidence>
<dbReference type="InterPro" id="IPR006621">
    <property type="entry name" value="Nose-resist-to-fluoxetine_N"/>
</dbReference>
<feature type="transmembrane region" description="Helical" evidence="1">
    <location>
        <begin position="229"/>
        <end position="252"/>
    </location>
</feature>
<keyword evidence="1" id="KW-1133">Transmembrane helix</keyword>
<feature type="transmembrane region" description="Helical" evidence="1">
    <location>
        <begin position="273"/>
        <end position="291"/>
    </location>
</feature>
<gene>
    <name evidence="3" type="ORF">CLUMA_CG002090</name>
</gene>
<dbReference type="Pfam" id="PF20146">
    <property type="entry name" value="NRF"/>
    <property type="match status" value="1"/>
</dbReference>
<keyword evidence="4" id="KW-1185">Reference proteome</keyword>
<dbReference type="InterPro" id="IPR052728">
    <property type="entry name" value="O2_lipid_transport_reg"/>
</dbReference>
<evidence type="ECO:0000256" key="1">
    <source>
        <dbReference type="SAM" id="Phobius"/>
    </source>
</evidence>
<dbReference type="AlphaFoldDB" id="A0A1J1HJU2"/>
<feature type="domain" description="Nose resistant-to-fluoxetine protein N-terminal" evidence="2">
    <location>
        <begin position="2"/>
        <end position="122"/>
    </location>
</feature>
<evidence type="ECO:0000313" key="3">
    <source>
        <dbReference type="EMBL" id="CRK88311.1"/>
    </source>
</evidence>
<dbReference type="Pfam" id="PF01757">
    <property type="entry name" value="Acyl_transf_3"/>
    <property type="match status" value="1"/>
</dbReference>
<feature type="transmembrane region" description="Helical" evidence="1">
    <location>
        <begin position="192"/>
        <end position="209"/>
    </location>
</feature>
<dbReference type="Proteomes" id="UP000183832">
    <property type="component" value="Unassembled WGS sequence"/>
</dbReference>
<dbReference type="EMBL" id="CVRI01000006">
    <property type="protein sequence ID" value="CRK88311.1"/>
    <property type="molecule type" value="Genomic_DNA"/>
</dbReference>
<feature type="transmembrane region" description="Helical" evidence="1">
    <location>
        <begin position="138"/>
        <end position="155"/>
    </location>
</feature>
<feature type="non-terminal residue" evidence="3">
    <location>
        <position position="1"/>
    </location>
</feature>
<dbReference type="PANTHER" id="PTHR11161:SF0">
    <property type="entry name" value="O-ACYLTRANSFERASE LIKE PROTEIN"/>
    <property type="match status" value="1"/>
</dbReference>
<feature type="transmembrane region" description="Helical" evidence="1">
    <location>
        <begin position="332"/>
        <end position="354"/>
    </location>
</feature>
<dbReference type="GO" id="GO:0016747">
    <property type="term" value="F:acyltransferase activity, transferring groups other than amino-acyl groups"/>
    <property type="evidence" value="ECO:0007669"/>
    <property type="project" value="InterPro"/>
</dbReference>
<dbReference type="SMART" id="SM00703">
    <property type="entry name" value="NRF"/>
    <property type="match status" value="1"/>
</dbReference>
<evidence type="ECO:0000259" key="2">
    <source>
        <dbReference type="SMART" id="SM00703"/>
    </source>
</evidence>
<sequence>HLTIVVFDSWGKFQSGLFERNVVNVGSFTECIEFRHRTEPNNGIIQGQYCLVGFKALNSSYHKNSSSVFDWREIGDFVGKQNLSIITGFCLPASCSEKKVVQFLNEFLPTTNLNATKAQCQTNDPKPTTSLDVFAKSFFNFYGVILIASTIYDVLKRKRNQDPNALLAAFSIYTNGKQLFNTSEDNMKSLSGIRFFSLLWIIFGHRVFFQMQFPISNFPQLIRESDMSVTIFTSFNLAVDTFFVMGALLATMSCLSAFDCQKFSARRMILHRYIRYTPCVTALLLYVLSIWKFQFEGPFSNDDSIVACQNYWWSTLLHIQNYVNGHQLCLGISWYLSADFQLYLLPPAIIYPAWRWGWKHLWIPVLLAIFCCAYIFGMFFVTRDPGLDFIAVYLPTHARMGPWMVGIILGFIIHRYRGKNLKFGRWTNIIGWFAALLTITAILIAGVIPINSKVVDASLLAFRRLAWAIALAWIIFACQILKTGGIIRWLLSLRQWQPIARMSLSIFLYHTLYQATLLFNSKDVVTLEEPFIRQNVNGDILGSFMGGVVLYLSFERPFQLIEKYFYNLRNNKKVDANATSE</sequence>
<dbReference type="InterPro" id="IPR002656">
    <property type="entry name" value="Acyl_transf_3_dom"/>
</dbReference>
<accession>A0A1J1HJU2</accession>
<name>A0A1J1HJU2_9DIPT</name>
<feature type="transmembrane region" description="Helical" evidence="1">
    <location>
        <begin position="465"/>
        <end position="487"/>
    </location>
</feature>
<dbReference type="PANTHER" id="PTHR11161">
    <property type="entry name" value="O-ACYLTRANSFERASE"/>
    <property type="match status" value="1"/>
</dbReference>
<keyword evidence="1" id="KW-0812">Transmembrane</keyword>
<keyword evidence="1" id="KW-0472">Membrane</keyword>
<feature type="transmembrane region" description="Helical" evidence="1">
    <location>
        <begin position="429"/>
        <end position="450"/>
    </location>
</feature>
<feature type="transmembrane region" description="Helical" evidence="1">
    <location>
        <begin position="361"/>
        <end position="380"/>
    </location>
</feature>
<reference evidence="3 4" key="1">
    <citation type="submission" date="2015-04" db="EMBL/GenBank/DDBJ databases">
        <authorList>
            <person name="Syromyatnikov M.Y."/>
            <person name="Popov V.N."/>
        </authorList>
    </citation>
    <scope>NUCLEOTIDE SEQUENCE [LARGE SCALE GENOMIC DNA]</scope>
</reference>
<protein>
    <submittedName>
        <fullName evidence="3">CLUMA_CG002090, isoform A</fullName>
    </submittedName>
</protein>
<feature type="transmembrane region" description="Helical" evidence="1">
    <location>
        <begin position="400"/>
        <end position="417"/>
    </location>
</feature>
<organism evidence="3 4">
    <name type="scientific">Clunio marinus</name>
    <dbReference type="NCBI Taxonomy" id="568069"/>
    <lineage>
        <taxon>Eukaryota</taxon>
        <taxon>Metazoa</taxon>
        <taxon>Ecdysozoa</taxon>
        <taxon>Arthropoda</taxon>
        <taxon>Hexapoda</taxon>
        <taxon>Insecta</taxon>
        <taxon>Pterygota</taxon>
        <taxon>Neoptera</taxon>
        <taxon>Endopterygota</taxon>
        <taxon>Diptera</taxon>
        <taxon>Nematocera</taxon>
        <taxon>Chironomoidea</taxon>
        <taxon>Chironomidae</taxon>
        <taxon>Clunio</taxon>
    </lineage>
</organism>